<name>A0A1G4MDE5_LACFM</name>
<feature type="compositionally biased region" description="Polar residues" evidence="1">
    <location>
        <begin position="459"/>
        <end position="469"/>
    </location>
</feature>
<feature type="compositionally biased region" description="Polar residues" evidence="1">
    <location>
        <begin position="1"/>
        <end position="14"/>
    </location>
</feature>
<sequence length="562" mass="62356">MGSNSNEDSGSRNGQDNENRTDSDKLGNQDNWIKSESLPNHLDSDSPGGPKFNQNALVSDAMAKNSRQLLYAHIYNYLIQHKYYDTARRLLNEADVPLSKTLSDEGPKEDELLHAKMLMNSKDTFLFEWWQSLWTLHDFVESQPTETISSDRFFREPITPILPQPPSSTQVMPSTGIGLQQQQPYMQVPMPPSQLTSHLPTQMTMGPPKVNDTKDKKSAAADSPPKKSNVTYPRVPKASTIAMQSQMAANGTAGSPHQTGAGVGSAMHNGQSILTTPLYTNSSSMGLQGPLPSSQQPPPSQPMNQRPMQDYQQGVAYPQAMMGSQMAHENMMMYYLQQQQQQQREMMMAQGEDDTRTTSQGNWGPTQQQLQEQYQKTMLMMQQSQQQQQQQKRPPMSRTYSHPTQAMSANQMAQKQHAMQQSRMDAQFQQQGQQGQSTLSHQQSAQQQSLSAYSRHRSPVQQGQSTQYVLPQGDGVPDNGLSSNSALNNVVDPSMQQQYLNNMMMQQSQNPLSPVGTLGTMNGVPTNFSGTQVGNSDKFADGISNDLLGFGIPLPPHPSQPN</sequence>
<feature type="compositionally biased region" description="Polar residues" evidence="1">
    <location>
        <begin position="195"/>
        <end position="204"/>
    </location>
</feature>
<feature type="region of interest" description="Disordered" evidence="1">
    <location>
        <begin position="343"/>
        <end position="488"/>
    </location>
</feature>
<feature type="compositionally biased region" description="Polar residues" evidence="1">
    <location>
        <begin position="357"/>
        <end position="366"/>
    </location>
</feature>
<feature type="region of interest" description="Disordered" evidence="1">
    <location>
        <begin position="1"/>
        <end position="53"/>
    </location>
</feature>
<evidence type="ECO:0000313" key="2">
    <source>
        <dbReference type="EMBL" id="SCW01890.1"/>
    </source>
</evidence>
<dbReference type="OMA" id="EWWQSLW"/>
<protein>
    <submittedName>
        <fullName evidence="2">LAFE_0E09516g1_1</fullName>
    </submittedName>
</protein>
<dbReference type="SMART" id="SM00667">
    <property type="entry name" value="LisH"/>
    <property type="match status" value="1"/>
</dbReference>
<dbReference type="InterPro" id="IPR006594">
    <property type="entry name" value="LisH"/>
</dbReference>
<dbReference type="AlphaFoldDB" id="A0A1G4MDE5"/>
<dbReference type="PROSITE" id="PS50896">
    <property type="entry name" value="LISH"/>
    <property type="match status" value="1"/>
</dbReference>
<feature type="compositionally biased region" description="Low complexity" evidence="1">
    <location>
        <begin position="427"/>
        <end position="453"/>
    </location>
</feature>
<dbReference type="OrthoDB" id="4036671at2759"/>
<feature type="region of interest" description="Disordered" evidence="1">
    <location>
        <begin position="190"/>
        <end position="307"/>
    </location>
</feature>
<feature type="compositionally biased region" description="Polar residues" evidence="1">
    <location>
        <begin position="28"/>
        <end position="38"/>
    </location>
</feature>
<evidence type="ECO:0000313" key="3">
    <source>
        <dbReference type="Proteomes" id="UP000190831"/>
    </source>
</evidence>
<feature type="compositionally biased region" description="Polar residues" evidence="1">
    <location>
        <begin position="241"/>
        <end position="258"/>
    </location>
</feature>
<feature type="compositionally biased region" description="Basic and acidic residues" evidence="1">
    <location>
        <begin position="15"/>
        <end position="27"/>
    </location>
</feature>
<organism evidence="2 3">
    <name type="scientific">Lachancea fermentati</name>
    <name type="common">Zygosaccharomyces fermentati</name>
    <dbReference type="NCBI Taxonomy" id="4955"/>
    <lineage>
        <taxon>Eukaryota</taxon>
        <taxon>Fungi</taxon>
        <taxon>Dikarya</taxon>
        <taxon>Ascomycota</taxon>
        <taxon>Saccharomycotina</taxon>
        <taxon>Saccharomycetes</taxon>
        <taxon>Saccharomycetales</taxon>
        <taxon>Saccharomycetaceae</taxon>
        <taxon>Lachancea</taxon>
    </lineage>
</organism>
<feature type="compositionally biased region" description="Polar residues" evidence="1">
    <location>
        <begin position="268"/>
        <end position="285"/>
    </location>
</feature>
<keyword evidence="3" id="KW-1185">Reference proteome</keyword>
<dbReference type="STRING" id="4955.A0A1G4MDE5"/>
<feature type="compositionally biased region" description="Low complexity" evidence="1">
    <location>
        <begin position="382"/>
        <end position="391"/>
    </location>
</feature>
<dbReference type="Pfam" id="PF08513">
    <property type="entry name" value="LisH"/>
    <property type="match status" value="1"/>
</dbReference>
<evidence type="ECO:0000256" key="1">
    <source>
        <dbReference type="SAM" id="MobiDB-lite"/>
    </source>
</evidence>
<accession>A0A1G4MDE5</accession>
<proteinExistence type="predicted"/>
<feature type="compositionally biased region" description="Polar residues" evidence="1">
    <location>
        <begin position="398"/>
        <end position="424"/>
    </location>
</feature>
<dbReference type="EMBL" id="LT598488">
    <property type="protein sequence ID" value="SCW01890.1"/>
    <property type="molecule type" value="Genomic_DNA"/>
</dbReference>
<gene>
    <name evidence="2" type="ORF">LAFE_0E09516G</name>
</gene>
<dbReference type="Proteomes" id="UP000190831">
    <property type="component" value="Chromosome E"/>
</dbReference>
<reference evidence="3" key="1">
    <citation type="submission" date="2016-03" db="EMBL/GenBank/DDBJ databases">
        <authorList>
            <person name="Devillers H."/>
        </authorList>
    </citation>
    <scope>NUCLEOTIDE SEQUENCE [LARGE SCALE GENOMIC DNA]</scope>
</reference>